<dbReference type="GO" id="GO:0019867">
    <property type="term" value="C:outer membrane"/>
    <property type="evidence" value="ECO:0007669"/>
    <property type="project" value="InterPro"/>
</dbReference>
<dbReference type="InterPro" id="IPR006315">
    <property type="entry name" value="OM_autotransptr_brl_dom"/>
</dbReference>
<protein>
    <submittedName>
        <fullName evidence="2">Autotransporter outer membrane beta-barrel domain-containing protein</fullName>
    </submittedName>
</protein>
<dbReference type="SUPFAM" id="SSF51126">
    <property type="entry name" value="Pectin lyase-like"/>
    <property type="match status" value="1"/>
</dbReference>
<proteinExistence type="predicted"/>
<dbReference type="EMBL" id="JANFYT010000001">
    <property type="protein sequence ID" value="MCQ4812803.1"/>
    <property type="molecule type" value="Genomic_DNA"/>
</dbReference>
<dbReference type="Gene3D" id="2.40.128.130">
    <property type="entry name" value="Autotransporter beta-domain"/>
    <property type="match status" value="1"/>
</dbReference>
<dbReference type="PROSITE" id="PS51208">
    <property type="entry name" value="AUTOTRANSPORTER"/>
    <property type="match status" value="1"/>
</dbReference>
<dbReference type="InterPro" id="IPR011050">
    <property type="entry name" value="Pectin_lyase_fold/virulence"/>
</dbReference>
<dbReference type="InterPro" id="IPR036709">
    <property type="entry name" value="Autotransporte_beta_dom_sf"/>
</dbReference>
<feature type="domain" description="Autotransporter" evidence="1">
    <location>
        <begin position="809"/>
        <end position="1090"/>
    </location>
</feature>
<dbReference type="NCBIfam" id="TIGR01414">
    <property type="entry name" value="autotrans_barl"/>
    <property type="match status" value="1"/>
</dbReference>
<dbReference type="Pfam" id="PF03797">
    <property type="entry name" value="Autotransporter"/>
    <property type="match status" value="1"/>
</dbReference>
<dbReference type="Pfam" id="PF03212">
    <property type="entry name" value="Pertactin"/>
    <property type="match status" value="1"/>
</dbReference>
<evidence type="ECO:0000313" key="3">
    <source>
        <dbReference type="Proteomes" id="UP001205919"/>
    </source>
</evidence>
<evidence type="ECO:0000313" key="2">
    <source>
        <dbReference type="EMBL" id="MCQ4812803.1"/>
    </source>
</evidence>
<dbReference type="Proteomes" id="UP001205919">
    <property type="component" value="Unassembled WGS sequence"/>
</dbReference>
<dbReference type="InterPro" id="IPR006626">
    <property type="entry name" value="PbH1"/>
</dbReference>
<dbReference type="SMART" id="SM00710">
    <property type="entry name" value="PbH1"/>
    <property type="match status" value="7"/>
</dbReference>
<keyword evidence="3" id="KW-1185">Reference proteome</keyword>
<dbReference type="SUPFAM" id="SSF103515">
    <property type="entry name" value="Autotransporter"/>
    <property type="match status" value="1"/>
</dbReference>
<sequence length="1092" mass="114590">MSMVIYFISLLVLISAFVIYDPSFAGAGTGYTETLTYTGNAASSAALVSGDTVTVTGDEQPAVIFTGSADAELQGVKLSAGGKFDANNKGAVFINSGSSIRIASSDIVAEGEYGIGITVDSRILRSSSYSSVDIVNTDISGKNNSKGIMVQDNSSVTVTNSSIKVQNCGIDITGTGKNNLLNVERSTIVVSGDGTDGGVGVRLLSCGGKSTIKSSDITVNGSGYAMSGVYTSGTRYYQDGSDNDKLKEYSADVRVHNAVNIEDSKINVKGNDNETGFAVNVTDNACVNIKNSIITTEGQQKYGVEVYLGSSADIAGTTINARGTNSHAVFVSNYGWADLNPRSSATIKDSAIVTSGDWANGVFLRDNSHADLDNVNITTNGGSTDTSYGLYAYANSTLKAKNVDITTAGGKEFFGVCAEDVSSADITDSKIRTSGAAAHGVYAGDNSNVSVGNTAIMTSGNDSYGVYAYLKSKAKAVSADIATSGINSSGAAALTDSRLDVADSIIKTSGEGSHGIFADSSDVTISNSVVKVSKDGTAAFWLERGSVVTADNLTASGPLLLSTTSSGTMTASNSKLTGNIAHAATTQASAPMDVTLKGGTYWNGAAAARRDITAAKINLDIDATSAWNITGSSYTNGRLANAGLIDFREESANSSERDSNAPAYKTLEAADYVGNGGTIVMRSDIDAGTGDKLVAKKVEGATMITVIPSGPASVSRSAALITAETDKGALFSLNGGKAAAGAWYYGLADGTDVSGKKEWYLKRGEGKPEEPGDKYLTSTGWGIASALVLPTVWQAEANALYSRMGIYSDGKYNGGLWFTGSYSKTDYDMGKTNSLVDGQKFTSGTIGYDKKIRAGNGNWWTGLMAGYGKADRDLSYGLGDSGIDSFHASLYGIYRADSGLYAAGLIKYNRYSTDYTITHPDSYTREVLGFDRVKGDYAQNGIGASLQAGRRIDFKNSDGWYWEPQLQLSWYRISAADYATNSGIHVNVDSSNYIRARGGVELGRTWTLENGTLLNLHGDLSYAREFDGETDVWMDGGKYTHKSDLGGGMAIIGVGGNWKYGVGKYLTFRMQHIAGTACNNPFSGYLGFSFEM</sequence>
<reference evidence="2 3" key="1">
    <citation type="submission" date="2022-06" db="EMBL/GenBank/DDBJ databases">
        <title>Isolation of gut microbiota from human fecal samples.</title>
        <authorList>
            <person name="Pamer E.G."/>
            <person name="Barat B."/>
            <person name="Waligurski E."/>
            <person name="Medina S."/>
            <person name="Paddock L."/>
            <person name="Mostad J."/>
        </authorList>
    </citation>
    <scope>NUCLEOTIDE SEQUENCE [LARGE SCALE GENOMIC DNA]</scope>
    <source>
        <strain evidence="2 3">DFI.9.90</strain>
    </source>
</reference>
<name>A0AAW5K4L0_9BACT</name>
<evidence type="ECO:0000259" key="1">
    <source>
        <dbReference type="PROSITE" id="PS51208"/>
    </source>
</evidence>
<comment type="caution">
    <text evidence="2">The sequence shown here is derived from an EMBL/GenBank/DDBJ whole genome shotgun (WGS) entry which is preliminary data.</text>
</comment>
<dbReference type="SMART" id="SM00869">
    <property type="entry name" value="Autotransporter"/>
    <property type="match status" value="1"/>
</dbReference>
<accession>A0AAW5K4L0</accession>
<dbReference type="RefSeq" id="WP_187118648.1">
    <property type="nucleotide sequence ID" value="NZ_CABKQM010000008.1"/>
</dbReference>
<dbReference type="InterPro" id="IPR003991">
    <property type="entry name" value="Pertactin_virulence_factor"/>
</dbReference>
<dbReference type="PRINTS" id="PR01484">
    <property type="entry name" value="PRTACTNFAMLY"/>
</dbReference>
<organism evidence="2 3">
    <name type="scientific">Cloacibacillus evryensis</name>
    <dbReference type="NCBI Taxonomy" id="508460"/>
    <lineage>
        <taxon>Bacteria</taxon>
        <taxon>Thermotogati</taxon>
        <taxon>Synergistota</taxon>
        <taxon>Synergistia</taxon>
        <taxon>Synergistales</taxon>
        <taxon>Synergistaceae</taxon>
        <taxon>Cloacibacillus</taxon>
    </lineage>
</organism>
<gene>
    <name evidence="2" type="ORF">NE630_00010</name>
</gene>
<dbReference type="AlphaFoldDB" id="A0AAW5K4L0"/>
<dbReference type="Gene3D" id="2.160.20.20">
    <property type="match status" value="2"/>
</dbReference>
<dbReference type="InterPro" id="IPR004899">
    <property type="entry name" value="Pertactin_central"/>
</dbReference>
<dbReference type="InterPro" id="IPR012332">
    <property type="entry name" value="Autotransporter_pectin_lyase_C"/>
</dbReference>
<dbReference type="InterPro" id="IPR005546">
    <property type="entry name" value="Autotransporte_beta"/>
</dbReference>